<protein>
    <recommendedName>
        <fullName evidence="2">Beta-lactamase-related domain-containing protein</fullName>
    </recommendedName>
</protein>
<dbReference type="SUPFAM" id="SSF56601">
    <property type="entry name" value="beta-lactamase/transpeptidase-like"/>
    <property type="match status" value="1"/>
</dbReference>
<dbReference type="PANTHER" id="PTHR43283:SF7">
    <property type="entry name" value="BETA-LACTAMASE-RELATED DOMAIN-CONTAINING PROTEIN"/>
    <property type="match status" value="1"/>
</dbReference>
<sequence>MEEMMMRIKNVLKYFGVGFVSLLVLGIIAIVLSKSVRDNTYHVGTIGAAFAAKHVCSEFYLNGRSIDEIFQRDLMAVDERTSLFSAKNDNMNNAIYTNLGGFFSTYAAYRDGLGCTLVHDMNIKEYQASAVRIVRHKKSGSEHEYPLKSNIGNTVNGVNFQKLKQAVENSFYEPIEESKQDTRAVIVLHRGKIIAEKYAPGFGKESLFYSMSMAKSVVATLIGILVDEDKLNIDDIGLFPEWSDLSDQRKNISLHDLLTMSSGLEFEEVEAPGTDLTTMVYRSSDMAAFAANKPLIHKPGTYWSYSSGTSNLLAKVYANQFENLQQAYQFAWDGLFAPADMVSTIFETDQSNVFDAGGSLYATARDWARFGQIYLNRGSINGKRIISEKWVDYVSTPVKSAPIGIYGGQFWLNKGALNDNGEMVRFLEKCPSDLYFALGHFDQIVAIVPSKEAVIVRLGWSTDPNNPFNFGEHICNILSSIEDK</sequence>
<evidence type="ECO:0000313" key="4">
    <source>
        <dbReference type="Proteomes" id="UP000229730"/>
    </source>
</evidence>
<dbReference type="Gene3D" id="3.40.710.10">
    <property type="entry name" value="DD-peptidase/beta-lactamase superfamily"/>
    <property type="match status" value="1"/>
</dbReference>
<name>A0A2G4YVL9_9PROT</name>
<dbReference type="RefSeq" id="WP_099470755.1">
    <property type="nucleotide sequence ID" value="NZ_CP041025.1"/>
</dbReference>
<gene>
    <name evidence="3" type="ORF">CRD36_00350</name>
</gene>
<dbReference type="OrthoDB" id="9814204at2"/>
<dbReference type="InterPro" id="IPR012338">
    <property type="entry name" value="Beta-lactam/transpept-like"/>
</dbReference>
<keyword evidence="1" id="KW-0472">Membrane</keyword>
<organism evidence="3 4">
    <name type="scientific">Paremcibacter congregatus</name>
    <dbReference type="NCBI Taxonomy" id="2043170"/>
    <lineage>
        <taxon>Bacteria</taxon>
        <taxon>Pseudomonadati</taxon>
        <taxon>Pseudomonadota</taxon>
        <taxon>Alphaproteobacteria</taxon>
        <taxon>Emcibacterales</taxon>
        <taxon>Emcibacteraceae</taxon>
        <taxon>Paremcibacter</taxon>
    </lineage>
</organism>
<dbReference type="AlphaFoldDB" id="A0A2G4YVL9"/>
<keyword evidence="1" id="KW-1133">Transmembrane helix</keyword>
<dbReference type="EMBL" id="PDEM01000007">
    <property type="protein sequence ID" value="PHZ86378.1"/>
    <property type="molecule type" value="Genomic_DNA"/>
</dbReference>
<proteinExistence type="predicted"/>
<dbReference type="PANTHER" id="PTHR43283">
    <property type="entry name" value="BETA-LACTAMASE-RELATED"/>
    <property type="match status" value="1"/>
</dbReference>
<feature type="domain" description="Beta-lactamase-related" evidence="2">
    <location>
        <begin position="184"/>
        <end position="458"/>
    </location>
</feature>
<accession>A0A2G4YVL9</accession>
<dbReference type="InterPro" id="IPR001466">
    <property type="entry name" value="Beta-lactam-related"/>
</dbReference>
<dbReference type="Pfam" id="PF00144">
    <property type="entry name" value="Beta-lactamase"/>
    <property type="match status" value="1"/>
</dbReference>
<evidence type="ECO:0000259" key="2">
    <source>
        <dbReference type="Pfam" id="PF00144"/>
    </source>
</evidence>
<evidence type="ECO:0000256" key="1">
    <source>
        <dbReference type="SAM" id="Phobius"/>
    </source>
</evidence>
<dbReference type="InParanoid" id="A0A2G4YVL9"/>
<keyword evidence="1" id="KW-0812">Transmembrane</keyword>
<evidence type="ECO:0000313" key="3">
    <source>
        <dbReference type="EMBL" id="PHZ86378.1"/>
    </source>
</evidence>
<reference evidence="3 4" key="1">
    <citation type="submission" date="2017-10" db="EMBL/GenBank/DDBJ databases">
        <title>Frigbacter circumglobatus gen. nov. sp. nov., isolated from sediment cultured in situ.</title>
        <authorList>
            <person name="Zhao Z."/>
        </authorList>
    </citation>
    <scope>NUCLEOTIDE SEQUENCE [LARGE SCALE GENOMIC DNA]</scope>
    <source>
        <strain evidence="3 4">ZYL</strain>
    </source>
</reference>
<dbReference type="Proteomes" id="UP000229730">
    <property type="component" value="Unassembled WGS sequence"/>
</dbReference>
<comment type="caution">
    <text evidence="3">The sequence shown here is derived from an EMBL/GenBank/DDBJ whole genome shotgun (WGS) entry which is preliminary data.</text>
</comment>
<feature type="transmembrane region" description="Helical" evidence="1">
    <location>
        <begin position="12"/>
        <end position="32"/>
    </location>
</feature>
<keyword evidence="4" id="KW-1185">Reference proteome</keyword>
<dbReference type="InterPro" id="IPR050789">
    <property type="entry name" value="Diverse_Enzym_Activities"/>
</dbReference>